<proteinExistence type="predicted"/>
<reference evidence="1 2" key="1">
    <citation type="journal article" date="2019" name="Int. J. Syst. Evol. Microbiol.">
        <title>The Global Catalogue of Microorganisms (GCM) 10K type strain sequencing project: providing services to taxonomists for standard genome sequencing and annotation.</title>
        <authorList>
            <consortium name="The Broad Institute Genomics Platform"/>
            <consortium name="The Broad Institute Genome Sequencing Center for Infectious Disease"/>
            <person name="Wu L."/>
            <person name="Ma J."/>
        </authorList>
    </citation>
    <scope>NUCLEOTIDE SEQUENCE [LARGE SCALE GENOMIC DNA]</scope>
    <source>
        <strain evidence="1 2">JCM 6242</strain>
    </source>
</reference>
<protein>
    <submittedName>
        <fullName evidence="1">Uncharacterized protein</fullName>
    </submittedName>
</protein>
<evidence type="ECO:0000313" key="2">
    <source>
        <dbReference type="Proteomes" id="UP001500831"/>
    </source>
</evidence>
<dbReference type="Proteomes" id="UP001500831">
    <property type="component" value="Unassembled WGS sequence"/>
</dbReference>
<name>A0ABN3VSY9_9ACTN</name>
<comment type="caution">
    <text evidence="1">The sequence shown here is derived from an EMBL/GenBank/DDBJ whole genome shotgun (WGS) entry which is preliminary data.</text>
</comment>
<gene>
    <name evidence="1" type="ORF">GCM10010517_16470</name>
</gene>
<organism evidence="1 2">
    <name type="scientific">Streptosporangium fragile</name>
    <dbReference type="NCBI Taxonomy" id="46186"/>
    <lineage>
        <taxon>Bacteria</taxon>
        <taxon>Bacillati</taxon>
        <taxon>Actinomycetota</taxon>
        <taxon>Actinomycetes</taxon>
        <taxon>Streptosporangiales</taxon>
        <taxon>Streptosporangiaceae</taxon>
        <taxon>Streptosporangium</taxon>
    </lineage>
</organism>
<evidence type="ECO:0000313" key="1">
    <source>
        <dbReference type="EMBL" id="GAA2858046.1"/>
    </source>
</evidence>
<sequence length="75" mass="8310">MRLRQAVTLLDEDVWIAVKLPGAYEGDDDLPEGAAARRWTTVALYPDELGWLREALALNGADNPDDEDDDLELLG</sequence>
<dbReference type="EMBL" id="BAAAVI010000008">
    <property type="protein sequence ID" value="GAA2858046.1"/>
    <property type="molecule type" value="Genomic_DNA"/>
</dbReference>
<keyword evidence="2" id="KW-1185">Reference proteome</keyword>
<dbReference type="RefSeq" id="WP_344969385.1">
    <property type="nucleotide sequence ID" value="NZ_BAAAVI010000008.1"/>
</dbReference>
<accession>A0ABN3VSY9</accession>